<evidence type="ECO:0000256" key="1">
    <source>
        <dbReference type="SAM" id="MobiDB-lite"/>
    </source>
</evidence>
<protein>
    <recommendedName>
        <fullName evidence="5">PepSY domain-containing protein</fullName>
    </recommendedName>
</protein>
<name>A0ABV7R299_9RHOB</name>
<dbReference type="RefSeq" id="WP_377743995.1">
    <property type="nucleotide sequence ID" value="NZ_JBHRXJ010000005.1"/>
</dbReference>
<evidence type="ECO:0000256" key="2">
    <source>
        <dbReference type="SAM" id="SignalP"/>
    </source>
</evidence>
<dbReference type="Proteomes" id="UP001595721">
    <property type="component" value="Unassembled WGS sequence"/>
</dbReference>
<keyword evidence="2" id="KW-0732">Signal</keyword>
<feature type="compositionally biased region" description="Basic and acidic residues" evidence="1">
    <location>
        <begin position="164"/>
        <end position="225"/>
    </location>
</feature>
<sequence>MSRTLTSRIALGAVLAMLAAAPVLAQQETPAAPAAPAQSSQQQPVTLPEALQGAGLTDVTSKPMRRGDGTRIQGTLPDGNKIDAMLDASGALRGLRSQSEAALPAALTGGLLPQAVRDNPIFGELTQLQGIFVGERGIKLAGIDAQKNRVHAAFAPDGTLVRFGRGDDEGRGFGRGMDGDHGHDGKGRGGKHGDRDGKRRGHDDDDHRRGDRRDDSARQPVDEAALRQTLSDDGYTRIGAIDRNGPRLAVEATNPEGEAVTLELTAKGELMRETTR</sequence>
<dbReference type="EMBL" id="JBHRXJ010000005">
    <property type="protein sequence ID" value="MFC3528289.1"/>
    <property type="molecule type" value="Genomic_DNA"/>
</dbReference>
<keyword evidence="4" id="KW-1185">Reference proteome</keyword>
<gene>
    <name evidence="3" type="ORF">ACFOMH_08870</name>
</gene>
<reference evidence="4" key="1">
    <citation type="journal article" date="2019" name="Int. J. Syst. Evol. Microbiol.">
        <title>The Global Catalogue of Microorganisms (GCM) 10K type strain sequencing project: providing services to taxonomists for standard genome sequencing and annotation.</title>
        <authorList>
            <consortium name="The Broad Institute Genomics Platform"/>
            <consortium name="The Broad Institute Genome Sequencing Center for Infectious Disease"/>
            <person name="Wu L."/>
            <person name="Ma J."/>
        </authorList>
    </citation>
    <scope>NUCLEOTIDE SEQUENCE [LARGE SCALE GENOMIC DNA]</scope>
    <source>
        <strain evidence="4">KCTC 42899</strain>
    </source>
</reference>
<accession>A0ABV7R299</accession>
<feature type="chain" id="PRO_5046909753" description="PepSY domain-containing protein" evidence="2">
    <location>
        <begin position="26"/>
        <end position="276"/>
    </location>
</feature>
<comment type="caution">
    <text evidence="3">The sequence shown here is derived from an EMBL/GenBank/DDBJ whole genome shotgun (WGS) entry which is preliminary data.</text>
</comment>
<feature type="signal peptide" evidence="2">
    <location>
        <begin position="1"/>
        <end position="25"/>
    </location>
</feature>
<proteinExistence type="predicted"/>
<organism evidence="3 4">
    <name type="scientific">Paracoccus mangrovi</name>
    <dbReference type="NCBI Taxonomy" id="1715645"/>
    <lineage>
        <taxon>Bacteria</taxon>
        <taxon>Pseudomonadati</taxon>
        <taxon>Pseudomonadota</taxon>
        <taxon>Alphaproteobacteria</taxon>
        <taxon>Rhodobacterales</taxon>
        <taxon>Paracoccaceae</taxon>
        <taxon>Paracoccus</taxon>
    </lineage>
</organism>
<evidence type="ECO:0008006" key="5">
    <source>
        <dbReference type="Google" id="ProtNLM"/>
    </source>
</evidence>
<feature type="region of interest" description="Disordered" evidence="1">
    <location>
        <begin position="160"/>
        <end position="260"/>
    </location>
</feature>
<evidence type="ECO:0000313" key="4">
    <source>
        <dbReference type="Proteomes" id="UP001595721"/>
    </source>
</evidence>
<evidence type="ECO:0000313" key="3">
    <source>
        <dbReference type="EMBL" id="MFC3528289.1"/>
    </source>
</evidence>
<feature type="region of interest" description="Disordered" evidence="1">
    <location>
        <begin position="55"/>
        <end position="78"/>
    </location>
</feature>